<comment type="caution">
    <text evidence="5">The sequence shown here is derived from an EMBL/GenBank/DDBJ whole genome shotgun (WGS) entry which is preliminary data.</text>
</comment>
<evidence type="ECO:0000313" key="5">
    <source>
        <dbReference type="EMBL" id="KAG7309860.1"/>
    </source>
</evidence>
<dbReference type="InterPro" id="IPR007588">
    <property type="entry name" value="Znf_FLYWCH"/>
</dbReference>
<gene>
    <name evidence="5" type="ORF">JYU34_004373</name>
</gene>
<dbReference type="Pfam" id="PF04500">
    <property type="entry name" value="FLYWCH"/>
    <property type="match status" value="1"/>
</dbReference>
<feature type="domain" description="FLYWCH-type" evidence="4">
    <location>
        <begin position="252"/>
        <end position="302"/>
    </location>
</feature>
<dbReference type="Proteomes" id="UP000823941">
    <property type="component" value="Chromosome 6"/>
</dbReference>
<protein>
    <recommendedName>
        <fullName evidence="4">FLYWCH-type domain-containing protein</fullName>
    </recommendedName>
</protein>
<dbReference type="Gene3D" id="2.20.25.240">
    <property type="match status" value="1"/>
</dbReference>
<evidence type="ECO:0000256" key="1">
    <source>
        <dbReference type="ARBA" id="ARBA00022723"/>
    </source>
</evidence>
<evidence type="ECO:0000259" key="4">
    <source>
        <dbReference type="Pfam" id="PF04500"/>
    </source>
</evidence>
<evidence type="ECO:0000256" key="2">
    <source>
        <dbReference type="ARBA" id="ARBA00022771"/>
    </source>
</evidence>
<evidence type="ECO:0000313" key="6">
    <source>
        <dbReference type="Proteomes" id="UP000823941"/>
    </source>
</evidence>
<keyword evidence="1" id="KW-0479">Metal-binding</keyword>
<keyword evidence="6" id="KW-1185">Reference proteome</keyword>
<accession>A0ABQ7QXT2</accession>
<name>A0ABQ7QXT2_PLUXY</name>
<keyword evidence="2" id="KW-0863">Zinc-finger</keyword>
<sequence>MQGWHQVEQIRTSAAAVRYDSHTSTDQLFLSEDDVAENRRRYEEELLVCCNGQPRWTRRRIQEVIDILELFEQKPQLHVRRTSNDYFYAKTYEIIQKSGQKYLALKRKSKSDRLIQVLAFEDYYDVLSEIHRKTGHVGRDKTMRTAKKTYTLPVWAVNRCDPNCKLQCATKYSQDAREELRKQFHSFNDSQKYHFYSEYTERKDKLRERTKNECSRRKYTFIYYFPHIGTREKVARQGETQSGIQFINLKNNKRILLVDGYSFAQTTLRHWYCSKKAKNCKARVFFSTDEESVTFCHNEHNHPPPVYKLTSSGYYVKIC</sequence>
<keyword evidence="3" id="KW-0862">Zinc</keyword>
<dbReference type="EMBL" id="JAHIBW010000006">
    <property type="protein sequence ID" value="KAG7309860.1"/>
    <property type="molecule type" value="Genomic_DNA"/>
</dbReference>
<proteinExistence type="predicted"/>
<organism evidence="5 6">
    <name type="scientific">Plutella xylostella</name>
    <name type="common">Diamondback moth</name>
    <name type="synonym">Plutella maculipennis</name>
    <dbReference type="NCBI Taxonomy" id="51655"/>
    <lineage>
        <taxon>Eukaryota</taxon>
        <taxon>Metazoa</taxon>
        <taxon>Ecdysozoa</taxon>
        <taxon>Arthropoda</taxon>
        <taxon>Hexapoda</taxon>
        <taxon>Insecta</taxon>
        <taxon>Pterygota</taxon>
        <taxon>Neoptera</taxon>
        <taxon>Endopterygota</taxon>
        <taxon>Lepidoptera</taxon>
        <taxon>Glossata</taxon>
        <taxon>Ditrysia</taxon>
        <taxon>Yponomeutoidea</taxon>
        <taxon>Plutellidae</taxon>
        <taxon>Plutella</taxon>
    </lineage>
</organism>
<reference evidence="5 6" key="1">
    <citation type="submission" date="2021-06" db="EMBL/GenBank/DDBJ databases">
        <title>A haploid diamondback moth (Plutella xylostella L.) genome assembly resolves 31 chromosomes and identifies a diamide resistance mutation.</title>
        <authorList>
            <person name="Ward C.M."/>
            <person name="Perry K.D."/>
            <person name="Baker G."/>
            <person name="Powis K."/>
            <person name="Heckel D.G."/>
            <person name="Baxter S.W."/>
        </authorList>
    </citation>
    <scope>NUCLEOTIDE SEQUENCE [LARGE SCALE GENOMIC DNA]</scope>
    <source>
        <strain evidence="5 6">LV</strain>
        <tissue evidence="5">Single pupa</tissue>
    </source>
</reference>
<evidence type="ECO:0000256" key="3">
    <source>
        <dbReference type="ARBA" id="ARBA00022833"/>
    </source>
</evidence>